<evidence type="ECO:0000313" key="3">
    <source>
        <dbReference type="EMBL" id="MDF8334358.1"/>
    </source>
</evidence>
<dbReference type="SUPFAM" id="SSF47090">
    <property type="entry name" value="PGBD-like"/>
    <property type="match status" value="1"/>
</dbReference>
<feature type="region of interest" description="Disordered" evidence="1">
    <location>
        <begin position="40"/>
        <end position="170"/>
    </location>
</feature>
<keyword evidence="4" id="KW-1185">Reference proteome</keyword>
<keyword evidence="2" id="KW-0732">Signal</keyword>
<comment type="caution">
    <text evidence="3">The sequence shown here is derived from an EMBL/GenBank/DDBJ whole genome shotgun (WGS) entry which is preliminary data.</text>
</comment>
<evidence type="ECO:0000256" key="1">
    <source>
        <dbReference type="SAM" id="MobiDB-lite"/>
    </source>
</evidence>
<evidence type="ECO:0008006" key="5">
    <source>
        <dbReference type="Google" id="ProtNLM"/>
    </source>
</evidence>
<sequence length="230" mass="23368">MVRRPEALPALVALTAWLVIGSAAEAQVASPLLGDAARTTADQAPQPPADPYRLSDLPAAPPDPAPRGRASTRGVPSTASVSLESSIPQTDHAPAQAGGKGPVGPANSSVGFELPPQLDDNGDSVTAKPVPARNSTPPDASSTPPSSAPINGGQRFATVDPQAPQPTTGAVDSATLRRIAERLVSLNLLGRAEDAQDPALLLDALRAFQVATGIAPTGNLDRDTIGRLLS</sequence>
<gene>
    <name evidence="3" type="ORF">POM99_14200</name>
</gene>
<feature type="signal peptide" evidence="2">
    <location>
        <begin position="1"/>
        <end position="26"/>
    </location>
</feature>
<accession>A0ABT6CLB7</accession>
<evidence type="ECO:0000313" key="4">
    <source>
        <dbReference type="Proteomes" id="UP001222770"/>
    </source>
</evidence>
<dbReference type="InterPro" id="IPR036365">
    <property type="entry name" value="PGBD-like_sf"/>
</dbReference>
<feature type="chain" id="PRO_5046704866" description="Peptidoglycan binding-like domain-containing protein" evidence="2">
    <location>
        <begin position="27"/>
        <end position="230"/>
    </location>
</feature>
<feature type="compositionally biased region" description="Polar residues" evidence="1">
    <location>
        <begin position="74"/>
        <end position="89"/>
    </location>
</feature>
<evidence type="ECO:0000256" key="2">
    <source>
        <dbReference type="SAM" id="SignalP"/>
    </source>
</evidence>
<protein>
    <recommendedName>
        <fullName evidence="5">Peptidoglycan binding-like domain-containing protein</fullName>
    </recommendedName>
</protein>
<reference evidence="3 4" key="1">
    <citation type="submission" date="2023-03" db="EMBL/GenBank/DDBJ databases">
        <title>Novosphingobium cyanobacteriorum sp. nov., isolated from a eutrophic reservoir during the Microcystis bloom period.</title>
        <authorList>
            <person name="Kang M."/>
            <person name="Le V."/>
            <person name="Ko S.-R."/>
            <person name="Lee S.-A."/>
            <person name="Ahn C.-Y."/>
        </authorList>
    </citation>
    <scope>NUCLEOTIDE SEQUENCE [LARGE SCALE GENOMIC DNA]</scope>
    <source>
        <strain evidence="3 4">HBC54</strain>
    </source>
</reference>
<dbReference type="EMBL" id="JAROCY010000013">
    <property type="protein sequence ID" value="MDF8334358.1"/>
    <property type="molecule type" value="Genomic_DNA"/>
</dbReference>
<name>A0ABT6CLB7_9SPHN</name>
<proteinExistence type="predicted"/>
<feature type="compositionally biased region" description="Low complexity" evidence="1">
    <location>
        <begin position="135"/>
        <end position="149"/>
    </location>
</feature>
<organism evidence="3 4">
    <name type="scientific">Novosphingobium cyanobacteriorum</name>
    <dbReference type="NCBI Taxonomy" id="3024215"/>
    <lineage>
        <taxon>Bacteria</taxon>
        <taxon>Pseudomonadati</taxon>
        <taxon>Pseudomonadota</taxon>
        <taxon>Alphaproteobacteria</taxon>
        <taxon>Sphingomonadales</taxon>
        <taxon>Sphingomonadaceae</taxon>
        <taxon>Novosphingobium</taxon>
    </lineage>
</organism>
<dbReference type="RefSeq" id="WP_277278952.1">
    <property type="nucleotide sequence ID" value="NZ_JAROCY010000013.1"/>
</dbReference>
<dbReference type="Proteomes" id="UP001222770">
    <property type="component" value="Unassembled WGS sequence"/>
</dbReference>